<sequence>MAETSATTDQILQRLTELEAAVNRVLALLGSQGPTGGIQGDTQSANLSDADWQSLGKKLDDFGQILAPKEKAVLLMVFGAAAATYDRAGLKESPAVGGAASTIKISGALNRVKLSDGLKSVGAFTSVPVGGFGDSPVADSIGVGGDFTCVHGDWTKDLKAGAAFDDAMIRGRWNVVGGAGTPGAASGGAFGRSGPTGGGFG</sequence>
<accession>A0A1G6RYR9</accession>
<dbReference type="AlphaFoldDB" id="A0A1G6RYR9"/>
<proteinExistence type="predicted"/>
<evidence type="ECO:0000313" key="2">
    <source>
        <dbReference type="Proteomes" id="UP000199245"/>
    </source>
</evidence>
<name>A0A1G6RYR9_9BRAD</name>
<dbReference type="Proteomes" id="UP000199245">
    <property type="component" value="Unassembled WGS sequence"/>
</dbReference>
<dbReference type="RefSeq" id="WP_092082097.1">
    <property type="nucleotide sequence ID" value="NZ_FMZW01000007.1"/>
</dbReference>
<protein>
    <submittedName>
        <fullName evidence="1">Uncharacterized protein</fullName>
    </submittedName>
</protein>
<evidence type="ECO:0000313" key="1">
    <source>
        <dbReference type="EMBL" id="SDD09573.1"/>
    </source>
</evidence>
<reference evidence="1 2" key="1">
    <citation type="submission" date="2016-10" db="EMBL/GenBank/DDBJ databases">
        <authorList>
            <person name="de Groot N.N."/>
        </authorList>
    </citation>
    <scope>NUCLEOTIDE SEQUENCE [LARGE SCALE GENOMIC DNA]</scope>
    <source>
        <strain evidence="1 2">R5</strain>
    </source>
</reference>
<gene>
    <name evidence="1" type="ORF">SAMN05216337_1007175</name>
</gene>
<organism evidence="1 2">
    <name type="scientific">Bradyrhizobium brasilense</name>
    <dbReference type="NCBI Taxonomy" id="1419277"/>
    <lineage>
        <taxon>Bacteria</taxon>
        <taxon>Pseudomonadati</taxon>
        <taxon>Pseudomonadota</taxon>
        <taxon>Alphaproteobacteria</taxon>
        <taxon>Hyphomicrobiales</taxon>
        <taxon>Nitrobacteraceae</taxon>
        <taxon>Bradyrhizobium</taxon>
    </lineage>
</organism>
<dbReference type="EMBL" id="FMZW01000007">
    <property type="protein sequence ID" value="SDD09573.1"/>
    <property type="molecule type" value="Genomic_DNA"/>
</dbReference>